<proteinExistence type="inferred from homology"/>
<evidence type="ECO:0000313" key="4">
    <source>
        <dbReference type="Proteomes" id="UP000676035"/>
    </source>
</evidence>
<dbReference type="Pfam" id="PF03934">
    <property type="entry name" value="T2SSK"/>
    <property type="match status" value="1"/>
</dbReference>
<keyword evidence="1" id="KW-0813">Transport</keyword>
<keyword evidence="1" id="KW-0997">Cell inner membrane</keyword>
<dbReference type="InterPro" id="IPR049179">
    <property type="entry name" value="T2SSK_SAM-like_2nd"/>
</dbReference>
<gene>
    <name evidence="3" type="ORF">KFS80_11275</name>
</gene>
<keyword evidence="1" id="KW-1003">Cell membrane</keyword>
<comment type="caution">
    <text evidence="3">The sequence shown here is derived from an EMBL/GenBank/DDBJ whole genome shotgun (WGS) entry which is preliminary data.</text>
</comment>
<evidence type="ECO:0000313" key="3">
    <source>
        <dbReference type="EMBL" id="MBS4078865.1"/>
    </source>
</evidence>
<comment type="similarity">
    <text evidence="1">Belongs to the GSP K family.</text>
</comment>
<dbReference type="Proteomes" id="UP000676035">
    <property type="component" value="Unassembled WGS sequence"/>
</dbReference>
<organism evidence="3 4">
    <name type="scientific">Pseudomonas rustica</name>
    <dbReference type="NCBI Taxonomy" id="2827099"/>
    <lineage>
        <taxon>Bacteria</taxon>
        <taxon>Pseudomonadati</taxon>
        <taxon>Pseudomonadota</taxon>
        <taxon>Gammaproteobacteria</taxon>
        <taxon>Pseudomonadales</taxon>
        <taxon>Pseudomonadaceae</taxon>
        <taxon>Pseudomonas</taxon>
    </lineage>
</organism>
<comment type="subcellular location">
    <subcellularLocation>
        <location evidence="1">Cell inner membrane</location>
    </subcellularLocation>
</comment>
<keyword evidence="4" id="KW-1185">Reference proteome</keyword>
<dbReference type="SUPFAM" id="SSF158544">
    <property type="entry name" value="GspK insert domain-like"/>
    <property type="match status" value="1"/>
</dbReference>
<sequence length="282" mass="31737">MKHRQRGLALISVMLVLSLALLITSGLLRSHRLALQSSAQQLQTLHLRQLAVSGEIWALRRLHKAFVEQQNHVEMLRDWPQITPELSSEDAKVEVQIEDLSARFNLNALLHQGQIDAVTLERWARLLELLELPALRPDQVGLLSEVSQLRLLPGFDAPTLWRLEPWVALLPTDATLNINSAPALLLRVLEIEPDIADALVRQRPTTSWHSVQAFSADPLIADAGINTHGLGVDSRWHRISVRVVQDQHVLTLSTDVEFVVKTAQLKVLQRRLLPSRGLEITQ</sequence>
<feature type="domain" description="T2SS protein K second SAM-like" evidence="2">
    <location>
        <begin position="176"/>
        <end position="232"/>
    </location>
</feature>
<accession>A0ABS5MX15</accession>
<reference evidence="3 4" key="1">
    <citation type="submission" date="2021-04" db="EMBL/GenBank/DDBJ databases">
        <title>Pseudomonas rustica sp. nov. isolated from raw milk.</title>
        <authorList>
            <person name="Fiedler G."/>
            <person name="Gieschler S."/>
            <person name="Kabisch J."/>
            <person name="Grimmler C."/>
            <person name="Brinks E."/>
            <person name="Wagner N."/>
            <person name="Hetzer B."/>
            <person name="Franz C.M.A.P."/>
            <person name="Boehnlein C."/>
        </authorList>
    </citation>
    <scope>NUCLEOTIDE SEQUENCE [LARGE SCALE GENOMIC DNA]</scope>
    <source>
        <strain evidence="3 4">MBT-4</strain>
    </source>
</reference>
<protein>
    <recommendedName>
        <fullName evidence="1">Type II secretion system protein K</fullName>
    </recommendedName>
</protein>
<dbReference type="InterPro" id="IPR005628">
    <property type="entry name" value="GspK"/>
</dbReference>
<keyword evidence="1" id="KW-0472">Membrane</keyword>
<dbReference type="InterPro" id="IPR038072">
    <property type="entry name" value="GspK_central_sf"/>
</dbReference>
<dbReference type="PIRSF" id="PIRSF002786">
    <property type="entry name" value="XcpX"/>
    <property type="match status" value="1"/>
</dbReference>
<dbReference type="PANTHER" id="PTHR38831">
    <property type="entry name" value="TYPE II SECRETION SYSTEM PROTEIN K"/>
    <property type="match status" value="1"/>
</dbReference>
<dbReference type="EMBL" id="JAGYHF010000005">
    <property type="protein sequence ID" value="MBS4078865.1"/>
    <property type="molecule type" value="Genomic_DNA"/>
</dbReference>
<evidence type="ECO:0000259" key="2">
    <source>
        <dbReference type="Pfam" id="PF03934"/>
    </source>
</evidence>
<dbReference type="RefSeq" id="WP_212544837.1">
    <property type="nucleotide sequence ID" value="NZ_JAGYHF010000005.1"/>
</dbReference>
<name>A0ABS5MX15_9PSED</name>
<evidence type="ECO:0000256" key="1">
    <source>
        <dbReference type="PIRNR" id="PIRNR002786"/>
    </source>
</evidence>
<dbReference type="PANTHER" id="PTHR38831:SF1">
    <property type="entry name" value="TYPE II SECRETION SYSTEM PROTEIN K-RELATED"/>
    <property type="match status" value="1"/>
</dbReference>
<dbReference type="Gene3D" id="3.30.1300.30">
    <property type="entry name" value="GSPII I/J protein-like"/>
    <property type="match status" value="1"/>
</dbReference>